<dbReference type="EMBL" id="JH795864">
    <property type="protein sequence ID" value="EJU01543.1"/>
    <property type="molecule type" value="Genomic_DNA"/>
</dbReference>
<dbReference type="OMA" id="QWIAPNV"/>
<accession>M5GBY9</accession>
<feature type="transmembrane region" description="Helical" evidence="2">
    <location>
        <begin position="150"/>
        <end position="170"/>
    </location>
</feature>
<evidence type="ECO:0000313" key="3">
    <source>
        <dbReference type="EMBL" id="EJU01543.1"/>
    </source>
</evidence>
<feature type="region of interest" description="Disordered" evidence="1">
    <location>
        <begin position="1"/>
        <end position="29"/>
    </location>
</feature>
<evidence type="ECO:0000313" key="4">
    <source>
        <dbReference type="Proteomes" id="UP000030653"/>
    </source>
</evidence>
<reference evidence="3 4" key="1">
    <citation type="journal article" date="2012" name="Science">
        <title>The Paleozoic origin of enzymatic lignin decomposition reconstructed from 31 fungal genomes.</title>
        <authorList>
            <person name="Floudas D."/>
            <person name="Binder M."/>
            <person name="Riley R."/>
            <person name="Barry K."/>
            <person name="Blanchette R.A."/>
            <person name="Henrissat B."/>
            <person name="Martinez A.T."/>
            <person name="Otillar R."/>
            <person name="Spatafora J.W."/>
            <person name="Yadav J.S."/>
            <person name="Aerts A."/>
            <person name="Benoit I."/>
            <person name="Boyd A."/>
            <person name="Carlson A."/>
            <person name="Copeland A."/>
            <person name="Coutinho P.M."/>
            <person name="de Vries R.P."/>
            <person name="Ferreira P."/>
            <person name="Findley K."/>
            <person name="Foster B."/>
            <person name="Gaskell J."/>
            <person name="Glotzer D."/>
            <person name="Gorecki P."/>
            <person name="Heitman J."/>
            <person name="Hesse C."/>
            <person name="Hori C."/>
            <person name="Igarashi K."/>
            <person name="Jurgens J.A."/>
            <person name="Kallen N."/>
            <person name="Kersten P."/>
            <person name="Kohler A."/>
            <person name="Kuees U."/>
            <person name="Kumar T.K.A."/>
            <person name="Kuo A."/>
            <person name="LaButti K."/>
            <person name="Larrondo L.F."/>
            <person name="Lindquist E."/>
            <person name="Ling A."/>
            <person name="Lombard V."/>
            <person name="Lucas S."/>
            <person name="Lundell T."/>
            <person name="Martin R."/>
            <person name="McLaughlin D.J."/>
            <person name="Morgenstern I."/>
            <person name="Morin E."/>
            <person name="Murat C."/>
            <person name="Nagy L.G."/>
            <person name="Nolan M."/>
            <person name="Ohm R.A."/>
            <person name="Patyshakuliyeva A."/>
            <person name="Rokas A."/>
            <person name="Ruiz-Duenas F.J."/>
            <person name="Sabat G."/>
            <person name="Salamov A."/>
            <person name="Samejima M."/>
            <person name="Schmutz J."/>
            <person name="Slot J.C."/>
            <person name="St John F."/>
            <person name="Stenlid J."/>
            <person name="Sun H."/>
            <person name="Sun S."/>
            <person name="Syed K."/>
            <person name="Tsang A."/>
            <person name="Wiebenga A."/>
            <person name="Young D."/>
            <person name="Pisabarro A."/>
            <person name="Eastwood D.C."/>
            <person name="Martin F."/>
            <person name="Cullen D."/>
            <person name="Grigoriev I.V."/>
            <person name="Hibbett D.S."/>
        </authorList>
    </citation>
    <scope>NUCLEOTIDE SEQUENCE [LARGE SCALE GENOMIC DNA]</scope>
    <source>
        <strain evidence="3 4">DJM-731 SS1</strain>
    </source>
</reference>
<dbReference type="AlphaFoldDB" id="M5GBY9"/>
<protein>
    <submittedName>
        <fullName evidence="3">Uncharacterized protein</fullName>
    </submittedName>
</protein>
<name>M5GBY9_DACPD</name>
<keyword evidence="2" id="KW-0812">Transmembrane</keyword>
<dbReference type="STRING" id="1858805.M5GBY9"/>
<dbReference type="RefSeq" id="XP_040628440.1">
    <property type="nucleotide sequence ID" value="XM_040772901.1"/>
</dbReference>
<organism evidence="3 4">
    <name type="scientific">Dacryopinax primogenitus (strain DJM 731)</name>
    <name type="common">Brown rot fungus</name>
    <dbReference type="NCBI Taxonomy" id="1858805"/>
    <lineage>
        <taxon>Eukaryota</taxon>
        <taxon>Fungi</taxon>
        <taxon>Dikarya</taxon>
        <taxon>Basidiomycota</taxon>
        <taxon>Agaricomycotina</taxon>
        <taxon>Dacrymycetes</taxon>
        <taxon>Dacrymycetales</taxon>
        <taxon>Dacrymycetaceae</taxon>
        <taxon>Dacryopinax</taxon>
    </lineage>
</organism>
<evidence type="ECO:0000256" key="1">
    <source>
        <dbReference type="SAM" id="MobiDB-lite"/>
    </source>
</evidence>
<dbReference type="GeneID" id="63687963"/>
<dbReference type="OrthoDB" id="3365917at2759"/>
<keyword evidence="2" id="KW-0472">Membrane</keyword>
<keyword evidence="2" id="KW-1133">Transmembrane helix</keyword>
<gene>
    <name evidence="3" type="ORF">DACRYDRAFT_22641</name>
</gene>
<sequence length="173" mass="18266">MTLIQSSNTSVSSNASLPSNTTSNSTIASNTTSAPLNTYAIMGDSDSVRAVLDALVLNCSVINSTITPYSSSASNSAQPEQAVQYYRASSFALFLEGYNNTAASAANAPPSNTTASNVTSDTPLPNNINLDFLDCLNQTIGNAVPMTNNAAGLAPVWRLIIFFLLVWFLARRM</sequence>
<evidence type="ECO:0000256" key="2">
    <source>
        <dbReference type="SAM" id="Phobius"/>
    </source>
</evidence>
<proteinExistence type="predicted"/>
<keyword evidence="4" id="KW-1185">Reference proteome</keyword>
<dbReference type="HOGENOM" id="CLU_148189_0_0_1"/>
<dbReference type="Proteomes" id="UP000030653">
    <property type="component" value="Unassembled WGS sequence"/>
</dbReference>